<reference evidence="2" key="1">
    <citation type="journal article" date="2023" name="Int. J. Syst. Evol. Microbiol.">
        <title>Collibacillus ludicampi gen. nov., sp. nov., a new soil bacterium of the family Alicyclobacillaceae.</title>
        <authorList>
            <person name="Jojima T."/>
            <person name="Ioku Y."/>
            <person name="Fukuta Y."/>
            <person name="Shirasaka N."/>
            <person name="Matsumura Y."/>
            <person name="Mori M."/>
        </authorList>
    </citation>
    <scope>NUCLEOTIDE SEQUENCE</scope>
    <source>
        <strain evidence="2">TP075</strain>
    </source>
</reference>
<dbReference type="EMBL" id="BOQE01000001">
    <property type="protein sequence ID" value="GIM45985.1"/>
    <property type="molecule type" value="Genomic_DNA"/>
</dbReference>
<dbReference type="Proteomes" id="UP001057291">
    <property type="component" value="Unassembled WGS sequence"/>
</dbReference>
<sequence>MLEYLNSAVSLNTLIWLFPIAFMLHDFEEIIWIEPWLKKNYTKVIHIVPGTYRKFIEKYAKVTSSQFAVAVLVEFILFIPTTFLAAEKHMYLFFLGFNMAILLHVLGHIQSMIWCKMYTPGVGSALLITAPYSVYVLYRFLTNGIVSCSSVFWSLHVGFLLLPIVIFGHWLGKRLVPMTKNCN</sequence>
<keyword evidence="1" id="KW-0472">Membrane</keyword>
<feature type="transmembrane region" description="Helical" evidence="1">
    <location>
        <begin position="67"/>
        <end position="85"/>
    </location>
</feature>
<evidence type="ECO:0000313" key="3">
    <source>
        <dbReference type="Proteomes" id="UP001057291"/>
    </source>
</evidence>
<feature type="transmembrane region" description="Helical" evidence="1">
    <location>
        <begin position="14"/>
        <end position="33"/>
    </location>
</feature>
<evidence type="ECO:0000313" key="2">
    <source>
        <dbReference type="EMBL" id="GIM45985.1"/>
    </source>
</evidence>
<dbReference type="InterPro" id="IPR025671">
    <property type="entry name" value="HXXEE"/>
</dbReference>
<feature type="transmembrane region" description="Helical" evidence="1">
    <location>
        <begin position="150"/>
        <end position="171"/>
    </location>
</feature>
<keyword evidence="1" id="KW-1133">Transmembrane helix</keyword>
<dbReference type="AlphaFoldDB" id="A0AAV4LDT1"/>
<feature type="transmembrane region" description="Helical" evidence="1">
    <location>
        <begin position="121"/>
        <end position="138"/>
    </location>
</feature>
<feature type="transmembrane region" description="Helical" evidence="1">
    <location>
        <begin position="91"/>
        <end position="109"/>
    </location>
</feature>
<proteinExistence type="predicted"/>
<dbReference type="RefSeq" id="WP_282199139.1">
    <property type="nucleotide sequence ID" value="NZ_BOQE01000001.1"/>
</dbReference>
<evidence type="ECO:0008006" key="4">
    <source>
        <dbReference type="Google" id="ProtNLM"/>
    </source>
</evidence>
<name>A0AAV4LDT1_9BACL</name>
<protein>
    <recommendedName>
        <fullName evidence="4">HXXEE domain-containing protein</fullName>
    </recommendedName>
</protein>
<evidence type="ECO:0000256" key="1">
    <source>
        <dbReference type="SAM" id="Phobius"/>
    </source>
</evidence>
<gene>
    <name evidence="2" type="ORF">DNHGIG_15340</name>
</gene>
<keyword evidence="1" id="KW-0812">Transmembrane</keyword>
<dbReference type="Pfam" id="PF13787">
    <property type="entry name" value="HXXEE"/>
    <property type="match status" value="1"/>
</dbReference>
<accession>A0AAV4LDT1</accession>
<keyword evidence="3" id="KW-1185">Reference proteome</keyword>
<organism evidence="2 3">
    <name type="scientific">Collibacillus ludicampi</name>
    <dbReference type="NCBI Taxonomy" id="2771369"/>
    <lineage>
        <taxon>Bacteria</taxon>
        <taxon>Bacillati</taxon>
        <taxon>Bacillota</taxon>
        <taxon>Bacilli</taxon>
        <taxon>Bacillales</taxon>
        <taxon>Alicyclobacillaceae</taxon>
        <taxon>Collibacillus</taxon>
    </lineage>
</organism>
<comment type="caution">
    <text evidence="2">The sequence shown here is derived from an EMBL/GenBank/DDBJ whole genome shotgun (WGS) entry which is preliminary data.</text>
</comment>